<dbReference type="EMBL" id="JALBUR010000019">
    <property type="protein sequence ID" value="MDX8419998.1"/>
    <property type="molecule type" value="Genomic_DNA"/>
</dbReference>
<accession>A0AB35U3C0</accession>
<dbReference type="GO" id="GO:0055085">
    <property type="term" value="P:transmembrane transport"/>
    <property type="evidence" value="ECO:0007669"/>
    <property type="project" value="InterPro"/>
</dbReference>
<evidence type="ECO:0000313" key="10">
    <source>
        <dbReference type="EMBL" id="MDX8419998.1"/>
    </source>
</evidence>
<feature type="domain" description="ABC transmembrane type-1" evidence="9">
    <location>
        <begin position="347"/>
        <end position="542"/>
    </location>
</feature>
<gene>
    <name evidence="10" type="ORF">MOZ60_07805</name>
</gene>
<keyword evidence="7 8" id="KW-0472">Membrane</keyword>
<comment type="subcellular location">
    <subcellularLocation>
        <location evidence="1">Cell inner membrane</location>
        <topology evidence="1">Multi-pass membrane protein</topology>
    </subcellularLocation>
    <subcellularLocation>
        <location evidence="8">Cell membrane</location>
        <topology evidence="8">Multi-pass membrane protein</topology>
    </subcellularLocation>
</comment>
<feature type="domain" description="ABC transmembrane type-1" evidence="9">
    <location>
        <begin position="55"/>
        <end position="260"/>
    </location>
</feature>
<evidence type="ECO:0000256" key="8">
    <source>
        <dbReference type="RuleBase" id="RU363032"/>
    </source>
</evidence>
<comment type="similarity">
    <text evidence="8">Belongs to the binding-protein-dependent transport system permease family.</text>
</comment>
<feature type="transmembrane region" description="Helical" evidence="8">
    <location>
        <begin position="346"/>
        <end position="370"/>
    </location>
</feature>
<keyword evidence="3" id="KW-1003">Cell membrane</keyword>
<keyword evidence="11" id="KW-1185">Reference proteome</keyword>
<feature type="transmembrane region" description="Helical" evidence="8">
    <location>
        <begin position="7"/>
        <end position="31"/>
    </location>
</feature>
<feature type="transmembrane region" description="Helical" evidence="8">
    <location>
        <begin position="391"/>
        <end position="408"/>
    </location>
</feature>
<feature type="transmembrane region" description="Helical" evidence="8">
    <location>
        <begin position="93"/>
        <end position="114"/>
    </location>
</feature>
<dbReference type="RefSeq" id="WP_370596244.1">
    <property type="nucleotide sequence ID" value="NZ_JALBUR010000019.1"/>
</dbReference>
<dbReference type="PANTHER" id="PTHR43357">
    <property type="entry name" value="INNER MEMBRANE ABC TRANSPORTER PERMEASE PROTEIN YDCV"/>
    <property type="match status" value="1"/>
</dbReference>
<evidence type="ECO:0000256" key="7">
    <source>
        <dbReference type="ARBA" id="ARBA00023136"/>
    </source>
</evidence>
<feature type="transmembrane region" description="Helical" evidence="8">
    <location>
        <begin position="134"/>
        <end position="156"/>
    </location>
</feature>
<keyword evidence="5 8" id="KW-0812">Transmembrane</keyword>
<evidence type="ECO:0000256" key="1">
    <source>
        <dbReference type="ARBA" id="ARBA00004429"/>
    </source>
</evidence>
<dbReference type="CDD" id="cd06261">
    <property type="entry name" value="TM_PBP2"/>
    <property type="match status" value="2"/>
</dbReference>
<dbReference type="PANTHER" id="PTHR43357:SF4">
    <property type="entry name" value="INNER MEMBRANE ABC TRANSPORTER PERMEASE PROTEIN YDCV"/>
    <property type="match status" value="1"/>
</dbReference>
<protein>
    <submittedName>
        <fullName evidence="10">Iron ABC transporter permease</fullName>
    </submittedName>
</protein>
<dbReference type="Gene3D" id="1.10.3720.10">
    <property type="entry name" value="MetI-like"/>
    <property type="match status" value="2"/>
</dbReference>
<evidence type="ECO:0000256" key="6">
    <source>
        <dbReference type="ARBA" id="ARBA00022989"/>
    </source>
</evidence>
<keyword evidence="4" id="KW-0997">Cell inner membrane</keyword>
<dbReference type="AlphaFoldDB" id="A0AB35U3C0"/>
<dbReference type="PROSITE" id="PS50928">
    <property type="entry name" value="ABC_TM1"/>
    <property type="match status" value="2"/>
</dbReference>
<evidence type="ECO:0000256" key="4">
    <source>
        <dbReference type="ARBA" id="ARBA00022519"/>
    </source>
</evidence>
<dbReference type="GO" id="GO:0005886">
    <property type="term" value="C:plasma membrane"/>
    <property type="evidence" value="ECO:0007669"/>
    <property type="project" value="UniProtKB-SubCell"/>
</dbReference>
<sequence length="549" mass="60284">MKKKTGTIVMAAILGFMIVLPVISVFARAVITEDGRFDVSSAASVIFDSRNAVTIGNSLLMAFLVAAVSTLISTPLAFILTRTKLAKQKWLDIVLMIPFMTPPYISAMGWILFMQKRGLFQQLFPWTGSWSERFFSLAGLVLVMSFHSFPFMTGMIKNAIMNLRASMEESAAICGESSPGIFRKITMPLLTGNYAIALMLVFVKALSEYGTPATLGSRIGFYVFTTDIHRYASVAPIDFGKASSLSSILVLIYLIIWRLQDGVTRRHTYSLVGSRQQAAVSEKKAVTILGSLYVVIIMLITIGIPYFSIIATSLIDKRGYGLAKGNFTLAHYAELFTSESAKGFRAIGTSLTLAASAATIASLAGMIVALKMRRKSRLNQIVEGEALLPEMIPNIVFAIGMMILWNRLYKFIPLYNTRGFMVLVYVVMFLPYAVQYTSSAFIQVGSHLVEAARISGGSESYIFWHILFPLVSPGVFTGWMMIFIISFRELVASSLTSPPNVLTVSTFITHEFDQGSVSVGMCMAVFCVLITTGALIMLNVLASRKKKVA</sequence>
<feature type="transmembrane region" description="Helical" evidence="8">
    <location>
        <begin position="462"/>
        <end position="487"/>
    </location>
</feature>
<dbReference type="SUPFAM" id="SSF161098">
    <property type="entry name" value="MetI-like"/>
    <property type="match status" value="2"/>
</dbReference>
<feature type="transmembrane region" description="Helical" evidence="8">
    <location>
        <begin position="517"/>
        <end position="542"/>
    </location>
</feature>
<keyword evidence="2 8" id="KW-0813">Transport</keyword>
<dbReference type="Pfam" id="PF00528">
    <property type="entry name" value="BPD_transp_1"/>
    <property type="match status" value="2"/>
</dbReference>
<evidence type="ECO:0000256" key="5">
    <source>
        <dbReference type="ARBA" id="ARBA00022692"/>
    </source>
</evidence>
<evidence type="ECO:0000313" key="11">
    <source>
        <dbReference type="Proteomes" id="UP001286174"/>
    </source>
</evidence>
<feature type="transmembrane region" description="Helical" evidence="8">
    <location>
        <begin position="420"/>
        <end position="442"/>
    </location>
</feature>
<reference evidence="10 11" key="1">
    <citation type="submission" date="2022-03" db="EMBL/GenBank/DDBJ databases">
        <title>Novel taxa within the pig intestine.</title>
        <authorList>
            <person name="Wylensek D."/>
            <person name="Bishof K."/>
            <person name="Afrizal A."/>
            <person name="Clavel T."/>
        </authorList>
    </citation>
    <scope>NUCLEOTIDE SEQUENCE [LARGE SCALE GENOMIC DNA]</scope>
    <source>
        <strain evidence="10 11">CLA-KB-P133</strain>
    </source>
</reference>
<evidence type="ECO:0000256" key="3">
    <source>
        <dbReference type="ARBA" id="ARBA00022475"/>
    </source>
</evidence>
<feature type="transmembrane region" description="Helical" evidence="8">
    <location>
        <begin position="292"/>
        <end position="315"/>
    </location>
</feature>
<proteinExistence type="inferred from homology"/>
<keyword evidence="6 8" id="KW-1133">Transmembrane helix</keyword>
<feature type="transmembrane region" description="Helical" evidence="8">
    <location>
        <begin position="239"/>
        <end position="257"/>
    </location>
</feature>
<evidence type="ECO:0000256" key="2">
    <source>
        <dbReference type="ARBA" id="ARBA00022448"/>
    </source>
</evidence>
<dbReference type="InterPro" id="IPR035906">
    <property type="entry name" value="MetI-like_sf"/>
</dbReference>
<dbReference type="InterPro" id="IPR000515">
    <property type="entry name" value="MetI-like"/>
</dbReference>
<comment type="caution">
    <text evidence="10">The sequence shown here is derived from an EMBL/GenBank/DDBJ whole genome shotgun (WGS) entry which is preliminary data.</text>
</comment>
<feature type="transmembrane region" description="Helical" evidence="8">
    <location>
        <begin position="187"/>
        <end position="207"/>
    </location>
</feature>
<organism evidence="10 11">
    <name type="scientific">Grylomicrobium aquisgranensis</name>
    <dbReference type="NCBI Taxonomy" id="2926318"/>
    <lineage>
        <taxon>Bacteria</taxon>
        <taxon>Bacillati</taxon>
        <taxon>Bacillota</taxon>
        <taxon>Erysipelotrichia</taxon>
        <taxon>Erysipelotrichales</taxon>
        <taxon>Erysipelotrichaceae</taxon>
        <taxon>Grylomicrobium</taxon>
    </lineage>
</organism>
<name>A0AB35U3C0_9FIRM</name>
<evidence type="ECO:0000259" key="9">
    <source>
        <dbReference type="PROSITE" id="PS50928"/>
    </source>
</evidence>
<dbReference type="Proteomes" id="UP001286174">
    <property type="component" value="Unassembled WGS sequence"/>
</dbReference>
<feature type="transmembrane region" description="Helical" evidence="8">
    <location>
        <begin position="59"/>
        <end position="81"/>
    </location>
</feature>